<protein>
    <submittedName>
        <fullName evidence="1">Uncharacterized protein</fullName>
    </submittedName>
</protein>
<proteinExistence type="predicted"/>
<keyword evidence="2" id="KW-1185">Reference proteome</keyword>
<gene>
    <name evidence="1" type="ORF">EVAR_3039_1</name>
</gene>
<dbReference type="EMBL" id="BGZK01000018">
    <property type="protein sequence ID" value="GBP05542.1"/>
    <property type="molecule type" value="Genomic_DNA"/>
</dbReference>
<organism evidence="1 2">
    <name type="scientific">Eumeta variegata</name>
    <name type="common">Bagworm moth</name>
    <name type="synonym">Eumeta japonica</name>
    <dbReference type="NCBI Taxonomy" id="151549"/>
    <lineage>
        <taxon>Eukaryota</taxon>
        <taxon>Metazoa</taxon>
        <taxon>Ecdysozoa</taxon>
        <taxon>Arthropoda</taxon>
        <taxon>Hexapoda</taxon>
        <taxon>Insecta</taxon>
        <taxon>Pterygota</taxon>
        <taxon>Neoptera</taxon>
        <taxon>Endopterygota</taxon>
        <taxon>Lepidoptera</taxon>
        <taxon>Glossata</taxon>
        <taxon>Ditrysia</taxon>
        <taxon>Tineoidea</taxon>
        <taxon>Psychidae</taxon>
        <taxon>Oiketicinae</taxon>
        <taxon>Eumeta</taxon>
    </lineage>
</organism>
<reference evidence="1 2" key="1">
    <citation type="journal article" date="2019" name="Commun. Biol.">
        <title>The bagworm genome reveals a unique fibroin gene that provides high tensile strength.</title>
        <authorList>
            <person name="Kono N."/>
            <person name="Nakamura H."/>
            <person name="Ohtoshi R."/>
            <person name="Tomita M."/>
            <person name="Numata K."/>
            <person name="Arakawa K."/>
        </authorList>
    </citation>
    <scope>NUCLEOTIDE SEQUENCE [LARGE SCALE GENOMIC DNA]</scope>
</reference>
<name>A0A4C1STT1_EUMVA</name>
<evidence type="ECO:0000313" key="2">
    <source>
        <dbReference type="Proteomes" id="UP000299102"/>
    </source>
</evidence>
<sequence length="128" mass="13870">MPEYALLLRGWRTRRDPRHRGVGTGSFAPTTRAEAVLCLRLLSPSAAHYLLIFAHILMLSEIIYRLCATIQILFNAAIAKCEISLAAKGDGGAAAGHGRAARHRAKARRAHDPAPANPNTVEMCCVDV</sequence>
<comment type="caution">
    <text evidence="1">The sequence shown here is derived from an EMBL/GenBank/DDBJ whole genome shotgun (WGS) entry which is preliminary data.</text>
</comment>
<dbReference type="AlphaFoldDB" id="A0A4C1STT1"/>
<dbReference type="Proteomes" id="UP000299102">
    <property type="component" value="Unassembled WGS sequence"/>
</dbReference>
<accession>A0A4C1STT1</accession>
<evidence type="ECO:0000313" key="1">
    <source>
        <dbReference type="EMBL" id="GBP05542.1"/>
    </source>
</evidence>